<dbReference type="EMBL" id="BSCQ01000028">
    <property type="protein sequence ID" value="GLH42561.1"/>
    <property type="molecule type" value="Genomic_DNA"/>
</dbReference>
<name>A0ABQ5PGC7_9PSED</name>
<evidence type="ECO:0000313" key="1">
    <source>
        <dbReference type="EMBL" id="GLH42561.1"/>
    </source>
</evidence>
<dbReference type="RefSeq" id="WP_160768666.1">
    <property type="nucleotide sequence ID" value="NZ_BSCQ01000028.1"/>
</dbReference>
<dbReference type="Proteomes" id="UP001145022">
    <property type="component" value="Unassembled WGS sequence"/>
</dbReference>
<protein>
    <submittedName>
        <fullName evidence="1">Uncharacterized protein</fullName>
    </submittedName>
</protein>
<sequence>MSLSAMIISSEKLNTEDFKEIILAHGGFVSSGKPFRGSVSEGNSEIWLALHSKDILEEFYDAEDLQGWQDVLGGSRR</sequence>
<evidence type="ECO:0000313" key="2">
    <source>
        <dbReference type="Proteomes" id="UP001145022"/>
    </source>
</evidence>
<accession>A0ABQ5PGC7</accession>
<reference evidence="1" key="1">
    <citation type="journal article" date="2021" name="Sci. Rep.">
        <title>An efficient direct screening system for microorganisms that activate plant immune responses based on plant-microbe interactions using cultured plant cells.</title>
        <authorList>
            <person name="Kurokawa M."/>
            <person name="Nakano M."/>
            <person name="Kitahata N."/>
            <person name="Kuchitsu K."/>
            <person name="Furuya T."/>
        </authorList>
    </citation>
    <scope>NUCLEOTIDE SEQUENCE</scope>
    <source>
        <strain evidence="1">RS3R-1</strain>
    </source>
</reference>
<reference evidence="1" key="3">
    <citation type="journal article" date="2023" name="J. Biotechnol.">
        <title>Draft Genome Sequences of Endophytic Pseudomonas Strains, Isolated from the Interior of Brassicaceae Plants.</title>
        <authorList>
            <person name="Kaneko H."/>
            <person name="Furuya T."/>
        </authorList>
    </citation>
    <scope>NUCLEOTIDE SEQUENCE</scope>
    <source>
        <strain evidence="1">RS3R-1</strain>
    </source>
</reference>
<proteinExistence type="predicted"/>
<keyword evidence="2" id="KW-1185">Reference proteome</keyword>
<reference evidence="1" key="2">
    <citation type="submission" date="2022-11" db="EMBL/GenBank/DDBJ databases">
        <title>Draft genome sequencing of Pseudomonas atacamensis RS3R1.</title>
        <authorList>
            <person name="Furuya T."/>
            <person name="Kaneko H."/>
        </authorList>
    </citation>
    <scope>NUCLEOTIDE SEQUENCE</scope>
    <source>
        <strain evidence="1">RS3R-1</strain>
    </source>
</reference>
<gene>
    <name evidence="1" type="ORF">RS3R1_16480</name>
</gene>
<comment type="caution">
    <text evidence="1">The sequence shown here is derived from an EMBL/GenBank/DDBJ whole genome shotgun (WGS) entry which is preliminary data.</text>
</comment>
<organism evidence="1 2">
    <name type="scientific">Pseudomonas atacamensis</name>
    <dbReference type="NCBI Taxonomy" id="2565368"/>
    <lineage>
        <taxon>Bacteria</taxon>
        <taxon>Pseudomonadati</taxon>
        <taxon>Pseudomonadota</taxon>
        <taxon>Gammaproteobacteria</taxon>
        <taxon>Pseudomonadales</taxon>
        <taxon>Pseudomonadaceae</taxon>
        <taxon>Pseudomonas</taxon>
    </lineage>
</organism>